<gene>
    <name evidence="2" type="ORF">PVK37_07095</name>
</gene>
<dbReference type="Proteomes" id="UP001219605">
    <property type="component" value="Chromosome"/>
</dbReference>
<name>A0ABY7ZTP0_9ACTN</name>
<dbReference type="RefSeq" id="WP_275032967.1">
    <property type="nucleotide sequence ID" value="NZ_CP118615.1"/>
</dbReference>
<proteinExistence type="predicted"/>
<organism evidence="2 3">
    <name type="scientific">Micromonospora cathayae</name>
    <dbReference type="NCBI Taxonomy" id="3028804"/>
    <lineage>
        <taxon>Bacteria</taxon>
        <taxon>Bacillati</taxon>
        <taxon>Actinomycetota</taxon>
        <taxon>Actinomycetes</taxon>
        <taxon>Micromonosporales</taxon>
        <taxon>Micromonosporaceae</taxon>
        <taxon>Micromonospora</taxon>
    </lineage>
</organism>
<feature type="compositionally biased region" description="Pro residues" evidence="1">
    <location>
        <begin position="147"/>
        <end position="159"/>
    </location>
</feature>
<evidence type="ECO:0000256" key="1">
    <source>
        <dbReference type="SAM" id="MobiDB-lite"/>
    </source>
</evidence>
<evidence type="ECO:0000313" key="3">
    <source>
        <dbReference type="Proteomes" id="UP001219605"/>
    </source>
</evidence>
<protein>
    <submittedName>
        <fullName evidence="2">ImmA/IrrE family metallo-endopeptidase</fullName>
    </submittedName>
</protein>
<sequence length="177" mass="18983">MTGWRAKRRLTRLTSGIRVPATADSAALCQAVAERLDRPVQLLPLPLPTDAPCGIVITTPQSHYVAYDNRTSPLHQRHIVAHELGHLLAGHAARPVGTSDLARLLMPTLDPAMVTSVLGRMPGYDERTEWEAEVIAGLLRKHAGQRPAPPAAPTDPPTADPSTAAVVDRIRQSLAGP</sequence>
<keyword evidence="3" id="KW-1185">Reference proteome</keyword>
<accession>A0ABY7ZTP0</accession>
<dbReference type="EMBL" id="CP118615">
    <property type="protein sequence ID" value="WDZ86176.1"/>
    <property type="molecule type" value="Genomic_DNA"/>
</dbReference>
<reference evidence="2 3" key="1">
    <citation type="submission" date="2023-02" db="EMBL/GenBank/DDBJ databases">
        <authorList>
            <person name="Mo P."/>
        </authorList>
    </citation>
    <scope>NUCLEOTIDE SEQUENCE [LARGE SCALE GENOMIC DNA]</scope>
    <source>
        <strain evidence="2 3">HUAS 3</strain>
    </source>
</reference>
<evidence type="ECO:0000313" key="2">
    <source>
        <dbReference type="EMBL" id="WDZ86176.1"/>
    </source>
</evidence>
<feature type="region of interest" description="Disordered" evidence="1">
    <location>
        <begin position="142"/>
        <end position="163"/>
    </location>
</feature>